<dbReference type="AlphaFoldDB" id="A0AAV4PQN0"/>
<protein>
    <submittedName>
        <fullName evidence="8">MAGUK p55 subfamily member 6</fullName>
    </submittedName>
</protein>
<dbReference type="InterPro" id="IPR050716">
    <property type="entry name" value="MAGUK"/>
</dbReference>
<dbReference type="InterPro" id="IPR014775">
    <property type="entry name" value="L27_C"/>
</dbReference>
<dbReference type="InterPro" id="IPR036028">
    <property type="entry name" value="SH3-like_dom_sf"/>
</dbReference>
<dbReference type="CDD" id="cd00071">
    <property type="entry name" value="GMPK"/>
    <property type="match status" value="1"/>
</dbReference>
<evidence type="ECO:0000256" key="2">
    <source>
        <dbReference type="ARBA" id="ARBA00022443"/>
    </source>
</evidence>
<evidence type="ECO:0000259" key="5">
    <source>
        <dbReference type="PROSITE" id="PS50052"/>
    </source>
</evidence>
<dbReference type="SMART" id="SM00072">
    <property type="entry name" value="GuKc"/>
    <property type="match status" value="1"/>
</dbReference>
<dbReference type="PROSITE" id="PS51022">
    <property type="entry name" value="L27"/>
    <property type="match status" value="1"/>
</dbReference>
<dbReference type="PRINTS" id="PR00452">
    <property type="entry name" value="SH3DOMAIN"/>
</dbReference>
<dbReference type="InterPro" id="IPR020590">
    <property type="entry name" value="Guanylate_kinase_CS"/>
</dbReference>
<dbReference type="Gene3D" id="2.30.30.40">
    <property type="entry name" value="SH3 Domains"/>
    <property type="match status" value="1"/>
</dbReference>
<dbReference type="SMART" id="SM00326">
    <property type="entry name" value="SH3"/>
    <property type="match status" value="1"/>
</dbReference>
<evidence type="ECO:0000259" key="7">
    <source>
        <dbReference type="PROSITE" id="PS51022"/>
    </source>
</evidence>
<dbReference type="GO" id="GO:0030054">
    <property type="term" value="C:cell junction"/>
    <property type="evidence" value="ECO:0007669"/>
    <property type="project" value="UniProtKB-ARBA"/>
</dbReference>
<feature type="domain" description="PDZ" evidence="6">
    <location>
        <begin position="164"/>
        <end position="242"/>
    </location>
</feature>
<evidence type="ECO:0000313" key="9">
    <source>
        <dbReference type="Proteomes" id="UP001054837"/>
    </source>
</evidence>
<dbReference type="InterPro" id="IPR036034">
    <property type="entry name" value="PDZ_sf"/>
</dbReference>
<dbReference type="CDD" id="cd11862">
    <property type="entry name" value="SH3_MPP"/>
    <property type="match status" value="1"/>
</dbReference>
<name>A0AAV4PQN0_9ARAC</name>
<dbReference type="Pfam" id="PF00625">
    <property type="entry name" value="Guanylate_kin"/>
    <property type="match status" value="1"/>
</dbReference>
<dbReference type="InterPro" id="IPR004172">
    <property type="entry name" value="L27_dom"/>
</dbReference>
<dbReference type="SMART" id="SM00569">
    <property type="entry name" value="L27"/>
    <property type="match status" value="2"/>
</dbReference>
<dbReference type="SUPFAM" id="SSF101288">
    <property type="entry name" value="L27 domain"/>
    <property type="match status" value="1"/>
</dbReference>
<dbReference type="Pfam" id="PF00018">
    <property type="entry name" value="SH3_1"/>
    <property type="match status" value="1"/>
</dbReference>
<feature type="domain" description="SH3" evidence="4">
    <location>
        <begin position="248"/>
        <end position="317"/>
    </location>
</feature>
<dbReference type="InterPro" id="IPR027417">
    <property type="entry name" value="P-loop_NTPase"/>
</dbReference>
<gene>
    <name evidence="8" type="primary">MPP6</name>
    <name evidence="8" type="ORF">CDAR_469991</name>
</gene>
<dbReference type="SUPFAM" id="SSF52540">
    <property type="entry name" value="P-loop containing nucleoside triphosphate hydrolases"/>
    <property type="match status" value="1"/>
</dbReference>
<dbReference type="InterPro" id="IPR008144">
    <property type="entry name" value="Guanylate_kin-like_dom"/>
</dbReference>
<organism evidence="8 9">
    <name type="scientific">Caerostris darwini</name>
    <dbReference type="NCBI Taxonomy" id="1538125"/>
    <lineage>
        <taxon>Eukaryota</taxon>
        <taxon>Metazoa</taxon>
        <taxon>Ecdysozoa</taxon>
        <taxon>Arthropoda</taxon>
        <taxon>Chelicerata</taxon>
        <taxon>Arachnida</taxon>
        <taxon>Araneae</taxon>
        <taxon>Araneomorphae</taxon>
        <taxon>Entelegynae</taxon>
        <taxon>Araneoidea</taxon>
        <taxon>Araneidae</taxon>
        <taxon>Caerostris</taxon>
    </lineage>
</organism>
<feature type="domain" description="Guanylate kinase-like" evidence="5">
    <location>
        <begin position="373"/>
        <end position="584"/>
    </location>
</feature>
<dbReference type="Gene3D" id="2.30.42.10">
    <property type="match status" value="1"/>
</dbReference>
<evidence type="ECO:0000259" key="4">
    <source>
        <dbReference type="PROSITE" id="PS50002"/>
    </source>
</evidence>
<dbReference type="InterPro" id="IPR001452">
    <property type="entry name" value="SH3_domain"/>
</dbReference>
<evidence type="ECO:0000259" key="6">
    <source>
        <dbReference type="PROSITE" id="PS50106"/>
    </source>
</evidence>
<evidence type="ECO:0000256" key="1">
    <source>
        <dbReference type="ARBA" id="ARBA00007014"/>
    </source>
</evidence>
<dbReference type="PROSITE" id="PS50052">
    <property type="entry name" value="GUANYLATE_KINASE_2"/>
    <property type="match status" value="1"/>
</dbReference>
<dbReference type="PROSITE" id="PS50002">
    <property type="entry name" value="SH3"/>
    <property type="match status" value="1"/>
</dbReference>
<accession>A0AAV4PQN0</accession>
<proteinExistence type="inferred from homology"/>
<dbReference type="PROSITE" id="PS50106">
    <property type="entry name" value="PDZ"/>
    <property type="match status" value="1"/>
</dbReference>
<dbReference type="FunFam" id="2.30.30.40:FF:000069">
    <property type="entry name" value="MAGUK p55 subfamily member 6"/>
    <property type="match status" value="1"/>
</dbReference>
<dbReference type="Proteomes" id="UP001054837">
    <property type="component" value="Unassembled WGS sequence"/>
</dbReference>
<reference evidence="8 9" key="1">
    <citation type="submission" date="2021-06" db="EMBL/GenBank/DDBJ databases">
        <title>Caerostris darwini draft genome.</title>
        <authorList>
            <person name="Kono N."/>
            <person name="Arakawa K."/>
        </authorList>
    </citation>
    <scope>NUCLEOTIDE SEQUENCE [LARGE SCALE GENOMIC DNA]</scope>
</reference>
<feature type="domain" description="L27" evidence="7">
    <location>
        <begin position="81"/>
        <end position="137"/>
    </location>
</feature>
<dbReference type="SMART" id="SM00228">
    <property type="entry name" value="PDZ"/>
    <property type="match status" value="1"/>
</dbReference>
<dbReference type="InterPro" id="IPR036892">
    <property type="entry name" value="L27_dom_sf"/>
</dbReference>
<dbReference type="InterPro" id="IPR008145">
    <property type="entry name" value="GK/Ca_channel_bsu"/>
</dbReference>
<dbReference type="InterPro" id="IPR001478">
    <property type="entry name" value="PDZ"/>
</dbReference>
<dbReference type="PANTHER" id="PTHR23122">
    <property type="entry name" value="MEMBRANE-ASSOCIATED GUANYLATE KINASE MAGUK"/>
    <property type="match status" value="1"/>
</dbReference>
<dbReference type="Pfam" id="PF02828">
    <property type="entry name" value="L27"/>
    <property type="match status" value="1"/>
</dbReference>
<evidence type="ECO:0000313" key="8">
    <source>
        <dbReference type="EMBL" id="GIX98974.1"/>
    </source>
</evidence>
<dbReference type="SUPFAM" id="SSF50156">
    <property type="entry name" value="PDZ domain-like"/>
    <property type="match status" value="1"/>
</dbReference>
<keyword evidence="9" id="KW-1185">Reference proteome</keyword>
<sequence length="599" mass="68153">MVICGSKHDDEGRELLKSMEKINEQKQGTAFQHVRENIEDLNGRVGARDTDIIFLKGLMESPVVSSLVKVQDQLEDSCESFQPVGVGNGKLIKDVLKLCRHSSNKDSEELVKLLNNPYLEAMIEAHDIVASKKYDSPESPPPPPLIPVTPVPQYNGPTTEAIRMVGIRKTDEEPLGITVRNEEDYLVIARILAGGIIDRQGLLNVGDIIIEVNGSEVHTPADLQQQLQKSMGSVTFKIRPSNTDIIAPTQTYVKALYEYDPSKDSLLPCKDIGLSFKQGDVLQILNQDDPNWWQARRLDSMSHAGLIPSQELEERRRAFVRPEYDHATKSTMCGTKIIRKKRKTMYQSRANAEFDKAELLLYEEVARMPPFERKTLILLGAQSVGRRTMKNRLIKDDHGKFGAPIPHTSRPIRETEQDGKNYFFVTREAMEADIAENKYLEYGEHNGHLYGTKLESVRAIIRSGKMCILDCNPQALKILKTSEFMPYVVFIAAPPIDQLKNMHEFGRHHNYSSKNLTFDRAMGRHGSRRARTMESLASLYEEEDLRNTVEESARLQRAFDKYFDLVLLNTNFDKTYEQLKEAIDALSTEPQWVPISWVY</sequence>
<keyword evidence="2 3" id="KW-0728">SH3 domain</keyword>
<comment type="caution">
    <text evidence="8">The sequence shown here is derived from an EMBL/GenBank/DDBJ whole genome shotgun (WGS) entry which is preliminary data.</text>
</comment>
<dbReference type="Gene3D" id="3.40.50.300">
    <property type="entry name" value="P-loop containing nucleotide triphosphate hydrolases"/>
    <property type="match status" value="1"/>
</dbReference>
<comment type="similarity">
    <text evidence="1">Belongs to the MAGUK family.</text>
</comment>
<dbReference type="PROSITE" id="PS00856">
    <property type="entry name" value="GUANYLATE_KINASE_1"/>
    <property type="match status" value="1"/>
</dbReference>
<dbReference type="EMBL" id="BPLQ01003261">
    <property type="protein sequence ID" value="GIX98974.1"/>
    <property type="molecule type" value="Genomic_DNA"/>
</dbReference>
<dbReference type="Pfam" id="PF00595">
    <property type="entry name" value="PDZ"/>
    <property type="match status" value="1"/>
</dbReference>
<dbReference type="CDD" id="cd10832">
    <property type="entry name" value="PDZ_MPP6-MPP2-like"/>
    <property type="match status" value="1"/>
</dbReference>
<dbReference type="Gene3D" id="1.10.287.650">
    <property type="entry name" value="L27 domain"/>
    <property type="match status" value="1"/>
</dbReference>
<dbReference type="SUPFAM" id="SSF50044">
    <property type="entry name" value="SH3-domain"/>
    <property type="match status" value="1"/>
</dbReference>
<evidence type="ECO:0000256" key="3">
    <source>
        <dbReference type="PROSITE-ProRule" id="PRU00192"/>
    </source>
</evidence>